<keyword evidence="1" id="KW-0732">Signal</keyword>
<comment type="caution">
    <text evidence="2">The sequence shown here is derived from an EMBL/GenBank/DDBJ whole genome shotgun (WGS) entry which is preliminary data.</text>
</comment>
<keyword evidence="3" id="KW-1185">Reference proteome</keyword>
<feature type="signal peptide" evidence="1">
    <location>
        <begin position="1"/>
        <end position="25"/>
    </location>
</feature>
<dbReference type="RefSeq" id="WP_344288694.1">
    <property type="nucleotide sequence ID" value="NZ_BAAAPF010000020.1"/>
</dbReference>
<dbReference type="PANTHER" id="PTHR43649">
    <property type="entry name" value="ARABINOSE-BINDING PROTEIN-RELATED"/>
    <property type="match status" value="1"/>
</dbReference>
<evidence type="ECO:0000256" key="1">
    <source>
        <dbReference type="SAM" id="SignalP"/>
    </source>
</evidence>
<organism evidence="2 3">
    <name type="scientific">Streptomyces synnematoformans</name>
    <dbReference type="NCBI Taxonomy" id="415721"/>
    <lineage>
        <taxon>Bacteria</taxon>
        <taxon>Bacillati</taxon>
        <taxon>Actinomycetota</taxon>
        <taxon>Actinomycetes</taxon>
        <taxon>Kitasatosporales</taxon>
        <taxon>Streptomycetaceae</taxon>
        <taxon>Streptomyces</taxon>
    </lineage>
</organism>
<dbReference type="InterPro" id="IPR006059">
    <property type="entry name" value="SBP"/>
</dbReference>
<reference evidence="2 3" key="1">
    <citation type="journal article" date="2019" name="Int. J. Syst. Evol. Microbiol.">
        <title>The Global Catalogue of Microorganisms (GCM) 10K type strain sequencing project: providing services to taxonomists for standard genome sequencing and annotation.</title>
        <authorList>
            <consortium name="The Broad Institute Genomics Platform"/>
            <consortium name="The Broad Institute Genome Sequencing Center for Infectious Disease"/>
            <person name="Wu L."/>
            <person name="Ma J."/>
        </authorList>
    </citation>
    <scope>NUCLEOTIDE SEQUENCE [LARGE SCALE GENOMIC DNA]</scope>
    <source>
        <strain evidence="2 3">JCM 15481</strain>
    </source>
</reference>
<dbReference type="PROSITE" id="PS51257">
    <property type="entry name" value="PROKAR_LIPOPROTEIN"/>
    <property type="match status" value="1"/>
</dbReference>
<dbReference type="SUPFAM" id="SSF53850">
    <property type="entry name" value="Periplasmic binding protein-like II"/>
    <property type="match status" value="1"/>
</dbReference>
<protein>
    <submittedName>
        <fullName evidence="2">Extracellular solute-binding protein</fullName>
    </submittedName>
</protein>
<dbReference type="PANTHER" id="PTHR43649:SF11">
    <property type="entry name" value="ABC TRANSPORTER SUBSTRATE-BINDING PROTEIN YESO-RELATED"/>
    <property type="match status" value="1"/>
</dbReference>
<name>A0ABN2XMP2_9ACTN</name>
<dbReference type="Proteomes" id="UP001500443">
    <property type="component" value="Unassembled WGS sequence"/>
</dbReference>
<evidence type="ECO:0000313" key="3">
    <source>
        <dbReference type="Proteomes" id="UP001500443"/>
    </source>
</evidence>
<dbReference type="EMBL" id="BAAAPF010000020">
    <property type="protein sequence ID" value="GAA2113661.1"/>
    <property type="molecule type" value="Genomic_DNA"/>
</dbReference>
<accession>A0ABN2XMP2</accession>
<proteinExistence type="predicted"/>
<gene>
    <name evidence="2" type="ORF">GCM10009802_12550</name>
</gene>
<dbReference type="Pfam" id="PF01547">
    <property type="entry name" value="SBP_bac_1"/>
    <property type="match status" value="1"/>
</dbReference>
<feature type="chain" id="PRO_5045627388" evidence="1">
    <location>
        <begin position="26"/>
        <end position="424"/>
    </location>
</feature>
<dbReference type="Gene3D" id="3.40.190.10">
    <property type="entry name" value="Periplasmic binding protein-like II"/>
    <property type="match status" value="2"/>
</dbReference>
<dbReference type="InterPro" id="IPR050490">
    <property type="entry name" value="Bact_solute-bd_prot1"/>
</dbReference>
<sequence length="424" mass="45354">MSYRKSKVWPALFVTGALSFTAACGGDDGGSGDGKVTLRVSWWGETERHEMTEEAIKVFEKQNKDITIESEYSDWDAYYDQLTTKTAAGDAPDVFAIEIRALGEYARNGQLADLAGLVPTDDLDEKLLTSGEVDGTQYAIPTGANAFTVMANTAVFEDAGVGLPDDSSWTWEDYQSLSAEVTGSGGDIYGTQLNFNDAYLRMFAAQRGESFYEGDGLGVSAETVAAWFQTHLDMIDAKGSPSADRSNELGATDIEQSLIATNKGAMGMWWSNQLSAASVGSGEEIKLLQIPRDPSADSSEMFLQPAMFWAASSKGGNQEAAGKLIDFLVNDPRAGEILGSDRGLPMNDTVLKEIEGGLPAADKASLDFINGIRDELADPPSAYPDGAVEIPDMLERYGQEVISGQQSPEEAAQAFLDEADGALG</sequence>
<evidence type="ECO:0000313" key="2">
    <source>
        <dbReference type="EMBL" id="GAA2113661.1"/>
    </source>
</evidence>